<accession>A0A859QJJ2</accession>
<evidence type="ECO:0000313" key="9">
    <source>
        <dbReference type="Proteomes" id="UP000510721"/>
    </source>
</evidence>
<dbReference type="InterPro" id="IPR003439">
    <property type="entry name" value="ABC_transporter-like_ATP-bd"/>
</dbReference>
<keyword evidence="2" id="KW-0813">Transport</keyword>
<organism evidence="8 9">
    <name type="scientific">Sinorhizobium mexicanum</name>
    <dbReference type="NCBI Taxonomy" id="375549"/>
    <lineage>
        <taxon>Bacteria</taxon>
        <taxon>Pseudomonadati</taxon>
        <taxon>Pseudomonadota</taxon>
        <taxon>Alphaproteobacteria</taxon>
        <taxon>Hyphomicrobiales</taxon>
        <taxon>Rhizobiaceae</taxon>
        <taxon>Sinorhizobium/Ensifer group</taxon>
        <taxon>Sinorhizobium</taxon>
    </lineage>
</organism>
<evidence type="ECO:0000256" key="2">
    <source>
        <dbReference type="ARBA" id="ARBA00022448"/>
    </source>
</evidence>
<dbReference type="PANTHER" id="PTHR42788">
    <property type="entry name" value="TAURINE IMPORT ATP-BINDING PROTEIN-RELATED"/>
    <property type="match status" value="1"/>
</dbReference>
<dbReference type="Pfam" id="PF00005">
    <property type="entry name" value="ABC_tran"/>
    <property type="match status" value="1"/>
</dbReference>
<dbReference type="Gene3D" id="3.40.50.300">
    <property type="entry name" value="P-loop containing nucleotide triphosphate hydrolases"/>
    <property type="match status" value="1"/>
</dbReference>
<evidence type="ECO:0000256" key="6">
    <source>
        <dbReference type="ARBA" id="ARBA00022967"/>
    </source>
</evidence>
<keyword evidence="3" id="KW-1003">Cell membrane</keyword>
<protein>
    <submittedName>
        <fullName evidence="8">ABC transporter ATP-binding protein</fullName>
    </submittedName>
</protein>
<name>A0A859QJJ2_9HYPH</name>
<evidence type="ECO:0000256" key="7">
    <source>
        <dbReference type="ARBA" id="ARBA00023136"/>
    </source>
</evidence>
<dbReference type="RefSeq" id="WP_180939610.1">
    <property type="nucleotide sequence ID" value="NZ_CP041238.1"/>
</dbReference>
<keyword evidence="4" id="KW-0547">Nucleotide-binding</keyword>
<evidence type="ECO:0000256" key="1">
    <source>
        <dbReference type="ARBA" id="ARBA00005417"/>
    </source>
</evidence>
<evidence type="ECO:0000256" key="4">
    <source>
        <dbReference type="ARBA" id="ARBA00022741"/>
    </source>
</evidence>
<dbReference type="PROSITE" id="PS50893">
    <property type="entry name" value="ABC_TRANSPORTER_2"/>
    <property type="match status" value="1"/>
</dbReference>
<dbReference type="GO" id="GO:0016887">
    <property type="term" value="F:ATP hydrolysis activity"/>
    <property type="evidence" value="ECO:0007669"/>
    <property type="project" value="InterPro"/>
</dbReference>
<dbReference type="GO" id="GO:0005524">
    <property type="term" value="F:ATP binding"/>
    <property type="evidence" value="ECO:0007669"/>
    <property type="project" value="UniProtKB-KW"/>
</dbReference>
<dbReference type="InterPro" id="IPR003593">
    <property type="entry name" value="AAA+_ATPase"/>
</dbReference>
<dbReference type="EMBL" id="CP041238">
    <property type="protein sequence ID" value="QLL60016.1"/>
    <property type="molecule type" value="Genomic_DNA"/>
</dbReference>
<sequence length="248" mass="27246">MASVARAVINATAPIVRVERLIRRFDGTTILHGVDLQIVRGEFVALLGKSGSGKSTILRALAGIDEGVDGSGRITVPPRRSVLFQDSRLLPWKSVLDNVTLGLDGPGAKAQALKALGEVELKHRTDVWPKTLSGGEQQRVALARSLVRNPELILADEPFSALDALTRIRMQRLLLDLCRRHQPSVLFVTHDVEEALRLADRIVIITNGVVSYDGNVMDARDSPGCFDHLRNEILEHLGVNQNPTNERH</sequence>
<dbReference type="InterPro" id="IPR017871">
    <property type="entry name" value="ABC_transporter-like_CS"/>
</dbReference>
<dbReference type="SMART" id="SM00382">
    <property type="entry name" value="AAA"/>
    <property type="match status" value="1"/>
</dbReference>
<dbReference type="AlphaFoldDB" id="A0A859QJJ2"/>
<dbReference type="InterPro" id="IPR027417">
    <property type="entry name" value="P-loop_NTPase"/>
</dbReference>
<evidence type="ECO:0000256" key="3">
    <source>
        <dbReference type="ARBA" id="ARBA00022475"/>
    </source>
</evidence>
<proteinExistence type="inferred from homology"/>
<evidence type="ECO:0000256" key="5">
    <source>
        <dbReference type="ARBA" id="ARBA00022840"/>
    </source>
</evidence>
<gene>
    <name evidence="8" type="ORF">FKV68_00460</name>
</gene>
<keyword evidence="5 8" id="KW-0067">ATP-binding</keyword>
<dbReference type="PANTHER" id="PTHR42788:SF17">
    <property type="entry name" value="ALIPHATIC SULFONATES IMPORT ATP-BINDING PROTEIN SSUB"/>
    <property type="match status" value="1"/>
</dbReference>
<keyword evidence="7" id="KW-0472">Membrane</keyword>
<dbReference type="PROSITE" id="PS00211">
    <property type="entry name" value="ABC_TRANSPORTER_1"/>
    <property type="match status" value="1"/>
</dbReference>
<dbReference type="Proteomes" id="UP000510721">
    <property type="component" value="Chromosome"/>
</dbReference>
<evidence type="ECO:0000313" key="8">
    <source>
        <dbReference type="EMBL" id="QLL60016.1"/>
    </source>
</evidence>
<keyword evidence="9" id="KW-1185">Reference proteome</keyword>
<dbReference type="InterPro" id="IPR050166">
    <property type="entry name" value="ABC_transporter_ATP-bind"/>
</dbReference>
<dbReference type="SUPFAM" id="SSF52540">
    <property type="entry name" value="P-loop containing nucleoside triphosphate hydrolases"/>
    <property type="match status" value="1"/>
</dbReference>
<keyword evidence="6" id="KW-1278">Translocase</keyword>
<dbReference type="KEGG" id="emx:FKV68_00460"/>
<reference evidence="8 9" key="1">
    <citation type="submission" date="2019-06" db="EMBL/GenBank/DDBJ databases">
        <title>Complete genome sequence of Ensifer mexicanus ITTG R7 isolated from nodules of Acacia angustissima (Mill.) Kuntze.</title>
        <authorList>
            <person name="Rincon-Rosales R."/>
            <person name="Rogel M.A."/>
            <person name="Guerrero G."/>
            <person name="Rincon-Molina C.I."/>
            <person name="Lopez-Lopez A."/>
            <person name="Martinez-Romero E."/>
        </authorList>
    </citation>
    <scope>NUCLEOTIDE SEQUENCE [LARGE SCALE GENOMIC DNA]</scope>
    <source>
        <strain evidence="8 9">ITTG R7</strain>
    </source>
</reference>
<comment type="similarity">
    <text evidence="1">Belongs to the ABC transporter superfamily.</text>
</comment>